<organism evidence="1 2">
    <name type="scientific">Coemansia nantahalensis</name>
    <dbReference type="NCBI Taxonomy" id="2789366"/>
    <lineage>
        <taxon>Eukaryota</taxon>
        <taxon>Fungi</taxon>
        <taxon>Fungi incertae sedis</taxon>
        <taxon>Zoopagomycota</taxon>
        <taxon>Kickxellomycotina</taxon>
        <taxon>Kickxellomycetes</taxon>
        <taxon>Kickxellales</taxon>
        <taxon>Kickxellaceae</taxon>
        <taxon>Coemansia</taxon>
    </lineage>
</organism>
<dbReference type="EMBL" id="JANBUJ010001107">
    <property type="protein sequence ID" value="KAJ2768706.1"/>
    <property type="molecule type" value="Genomic_DNA"/>
</dbReference>
<sequence length="664" mass="70365">MDTVREARAKCPELVLVHVPTFSGSSPAAYHQNPSASTHKASLDEYRRVSRTVMGLFKQMCPTMGKASIDEAYLDVSEQMRSKVLADLDRGALELVDGRASAAAAMAGDPAFGAPIYDEGVAEEVELPLPAVYWVAATRKGKEAEPATTGTGMVTEYGVLVGDAPQISYGWGDLVLRHAAVFAQDVRRALLQQLGYRASAGIAHNRFLAKIGSGLHKPNQQTVFPQSQVAGFMYSFPIASIPSLGGKLGALVAAAFGAQTAGDLAGYTAEHMALKIGVENALHVHNRCRGIDDSPVVDSKEPASFTSTKHFPQPVAGMAQLDRWILINSADLWARVSEEWAERRRWPRSLTVSYTASGQTHRSKTVPFPPRDAKAGGGSSDTVAAATRACLAGIASGPQKQQLFPLSLIALSAKSFQREQAGAALMERWLSRSRTGAPSTAPSRARSSDGSSNDDGSDNKDGVHSADFSGESGAEGSDSDDDDDDDDYDIPGLQQPRPATTVEIASQPTLQVPSDQLSAAVQVTSGAYEPLLSFQPTAAQLPAAERMLPGAEHHGPYFQLGIPDYIPEPDLVAGSDVESYDSDQSCIRTPPESESGGSGDEEADASDENGSDATDDEMGESSGLPPSHAGRAGTGGRRHPEVYIQPNTDQESAARYGEGYKNMS</sequence>
<keyword evidence="1" id="KW-0548">Nucleotidyltransferase</keyword>
<evidence type="ECO:0000313" key="1">
    <source>
        <dbReference type="EMBL" id="KAJ2768706.1"/>
    </source>
</evidence>
<keyword evidence="1" id="KW-0808">Transferase</keyword>
<proteinExistence type="predicted"/>
<evidence type="ECO:0000313" key="2">
    <source>
        <dbReference type="Proteomes" id="UP001140234"/>
    </source>
</evidence>
<dbReference type="EC" id="2.7.7.7" evidence="1"/>
<keyword evidence="2" id="KW-1185">Reference proteome</keyword>
<comment type="caution">
    <text evidence="1">The sequence shown here is derived from an EMBL/GenBank/DDBJ whole genome shotgun (WGS) entry which is preliminary data.</text>
</comment>
<name>A0ACC1JWI4_9FUNG</name>
<dbReference type="Proteomes" id="UP001140234">
    <property type="component" value="Unassembled WGS sequence"/>
</dbReference>
<reference evidence="1" key="1">
    <citation type="submission" date="2022-07" db="EMBL/GenBank/DDBJ databases">
        <title>Phylogenomic reconstructions and comparative analyses of Kickxellomycotina fungi.</title>
        <authorList>
            <person name="Reynolds N.K."/>
            <person name="Stajich J.E."/>
            <person name="Barry K."/>
            <person name="Grigoriev I.V."/>
            <person name="Crous P."/>
            <person name="Smith M.E."/>
        </authorList>
    </citation>
    <scope>NUCLEOTIDE SEQUENCE</scope>
    <source>
        <strain evidence="1">CBS 109366</strain>
    </source>
</reference>
<feature type="non-terminal residue" evidence="1">
    <location>
        <position position="664"/>
    </location>
</feature>
<protein>
    <submittedName>
        <fullName evidence="1">N-acetyltransferase eso1</fullName>
        <ecNumber evidence="1">2.7.7.7</ecNumber>
    </submittedName>
</protein>
<gene>
    <name evidence="1" type="primary">eso1</name>
    <name evidence="1" type="ORF">IWQ57_003421</name>
</gene>
<accession>A0ACC1JWI4</accession>